<keyword evidence="7" id="KW-0479">Metal-binding</keyword>
<dbReference type="InterPro" id="IPR013626">
    <property type="entry name" value="PaO"/>
</dbReference>
<evidence type="ECO:0000256" key="7">
    <source>
        <dbReference type="ARBA" id="ARBA00022723"/>
    </source>
</evidence>
<evidence type="ECO:0000313" key="15">
    <source>
        <dbReference type="Proteomes" id="UP000228380"/>
    </source>
</evidence>
<evidence type="ECO:0000256" key="9">
    <source>
        <dbReference type="ARBA" id="ARBA00022989"/>
    </source>
</evidence>
<keyword evidence="4" id="KW-0934">Plastid</keyword>
<keyword evidence="11" id="KW-0408">Iron</keyword>
<evidence type="ECO:0000256" key="8">
    <source>
        <dbReference type="ARBA" id="ARBA00022946"/>
    </source>
</evidence>
<evidence type="ECO:0000256" key="5">
    <source>
        <dbReference type="ARBA" id="ARBA00022692"/>
    </source>
</evidence>
<sequence length="582" mass="65931">MGAMLTNNYPLPSNSLHPSHLNAATTLPFSLLPLHTHVIPMEALISLPSSRSFHLSALPSKPPHPLPSLPFHHHHSIKTHHRIFSPTKTTRLNAQLSSSPATTITDLPGAEARTGGEKFNWFAHWYPLAPVCDLDKRAPNAKTVMGLDVVIWWDRHEGRWQVFDDRCPHRLAPLSEGRVDPWGRLQCVYHGWCFDGNGSCKYIPQAPPNGPPVHTFNKACAAVYPSVEQNKIVWFWPSTDPEYEDILMKQKPPYIPELDDASYTSTMGTRDLPYGYEVLIENLMDPAHVRYAHRGIMRIPKREVPGRAKADREGGMPMEITIETLNITGFLAKQELGYGKFVAPCVFYVMPGWSSEDGSVSSLNIQEVSSTKSQQKQRRSLLIFMCIPVSPGRSRVIWVFPRNFSVWIDQIVPRWMFHVGQNLILDSDLYLLHVEERKIAKVGPSNWQKSCFVPTKSDAMVVAFRNWLRKYSNNQVDWGTLPTAYLPPTPPKEQLMDRYWSHVVQCSSCRVALKGLRTLEVFLQVISIASIGIVAAAKQGLMSTITRTAVVSAAVLCFLASRWLSHLIYKNFYFHDYSHAFR</sequence>
<evidence type="ECO:0000256" key="11">
    <source>
        <dbReference type="ARBA" id="ARBA00023004"/>
    </source>
</evidence>
<dbReference type="Proteomes" id="UP000228380">
    <property type="component" value="Unplaced"/>
</dbReference>
<dbReference type="GO" id="GO:0051537">
    <property type="term" value="F:2 iron, 2 sulfur cluster binding"/>
    <property type="evidence" value="ECO:0007669"/>
    <property type="project" value="UniProtKB-KW"/>
</dbReference>
<keyword evidence="8" id="KW-0809">Transit peptide</keyword>
<name>A0A8B8ZDE6_PHODC</name>
<dbReference type="AlphaFoldDB" id="A0A8B8ZDE6"/>
<keyword evidence="9" id="KW-1133">Transmembrane helix</keyword>
<dbReference type="InterPro" id="IPR017941">
    <property type="entry name" value="Rieske_2Fe-2S"/>
</dbReference>
<evidence type="ECO:0000256" key="3">
    <source>
        <dbReference type="ARBA" id="ARBA00022528"/>
    </source>
</evidence>
<keyword evidence="5" id="KW-0812">Transmembrane</keyword>
<evidence type="ECO:0000256" key="12">
    <source>
        <dbReference type="ARBA" id="ARBA00023014"/>
    </source>
</evidence>
<evidence type="ECO:0000256" key="4">
    <source>
        <dbReference type="ARBA" id="ARBA00022640"/>
    </source>
</evidence>
<dbReference type="PROSITE" id="PS51296">
    <property type="entry name" value="RIESKE"/>
    <property type="match status" value="1"/>
</dbReference>
<dbReference type="GO" id="GO:0046872">
    <property type="term" value="F:metal ion binding"/>
    <property type="evidence" value="ECO:0007669"/>
    <property type="project" value="UniProtKB-KW"/>
</dbReference>
<dbReference type="KEGG" id="pda:120103903"/>
<comment type="subcellular location">
    <subcellularLocation>
        <location evidence="2">Membrane</location>
    </subcellularLocation>
    <subcellularLocation>
        <location evidence="1">Plastid</location>
        <location evidence="1">Chloroplast</location>
    </subcellularLocation>
</comment>
<proteinExistence type="predicted"/>
<reference evidence="16" key="1">
    <citation type="submission" date="2025-08" db="UniProtKB">
        <authorList>
            <consortium name="RefSeq"/>
        </authorList>
    </citation>
    <scope>IDENTIFICATION</scope>
    <source>
        <tissue evidence="16">Young leaves</tissue>
    </source>
</reference>
<evidence type="ECO:0000256" key="10">
    <source>
        <dbReference type="ARBA" id="ARBA00023002"/>
    </source>
</evidence>
<dbReference type="GeneID" id="120103903"/>
<keyword evidence="3" id="KW-0150">Chloroplast</keyword>
<evidence type="ECO:0000313" key="16">
    <source>
        <dbReference type="RefSeq" id="XP_038972135.1"/>
    </source>
</evidence>
<dbReference type="SUPFAM" id="SSF50022">
    <property type="entry name" value="ISP domain"/>
    <property type="match status" value="1"/>
</dbReference>
<dbReference type="GO" id="GO:0010277">
    <property type="term" value="F:chlorophyllide a oxygenase activity"/>
    <property type="evidence" value="ECO:0007669"/>
    <property type="project" value="InterPro"/>
</dbReference>
<dbReference type="OrthoDB" id="426882at2759"/>
<evidence type="ECO:0000256" key="13">
    <source>
        <dbReference type="ARBA" id="ARBA00023136"/>
    </source>
</evidence>
<dbReference type="PANTHER" id="PTHR21266">
    <property type="entry name" value="IRON-SULFUR DOMAIN CONTAINING PROTEIN"/>
    <property type="match status" value="1"/>
</dbReference>
<evidence type="ECO:0000256" key="2">
    <source>
        <dbReference type="ARBA" id="ARBA00004370"/>
    </source>
</evidence>
<gene>
    <name evidence="16" type="primary">LOC120103903</name>
</gene>
<feature type="domain" description="Rieske" evidence="14">
    <location>
        <begin position="125"/>
        <end position="235"/>
    </location>
</feature>
<dbReference type="Pfam" id="PF08417">
    <property type="entry name" value="PaO"/>
    <property type="match status" value="1"/>
</dbReference>
<keyword evidence="6" id="KW-0001">2Fe-2S</keyword>
<dbReference type="GO" id="GO:0016020">
    <property type="term" value="C:membrane"/>
    <property type="evidence" value="ECO:0007669"/>
    <property type="project" value="UniProtKB-SubCell"/>
</dbReference>
<dbReference type="CDD" id="cd03480">
    <property type="entry name" value="Rieske_RO_Alpha_PaO"/>
    <property type="match status" value="1"/>
</dbReference>
<keyword evidence="10" id="KW-0560">Oxidoreductase</keyword>
<dbReference type="Pfam" id="PF00355">
    <property type="entry name" value="Rieske"/>
    <property type="match status" value="1"/>
</dbReference>
<evidence type="ECO:0000259" key="14">
    <source>
        <dbReference type="PROSITE" id="PS51296"/>
    </source>
</evidence>
<dbReference type="GO" id="GO:0009507">
    <property type="term" value="C:chloroplast"/>
    <property type="evidence" value="ECO:0007669"/>
    <property type="project" value="UniProtKB-SubCell"/>
</dbReference>
<evidence type="ECO:0000256" key="1">
    <source>
        <dbReference type="ARBA" id="ARBA00004229"/>
    </source>
</evidence>
<dbReference type="Gene3D" id="3.90.380.10">
    <property type="entry name" value="Naphthalene 1,2-dioxygenase Alpha Subunit, Chain A, domain 1"/>
    <property type="match status" value="1"/>
</dbReference>
<dbReference type="RefSeq" id="XP_038972135.1">
    <property type="nucleotide sequence ID" value="XM_039116207.1"/>
</dbReference>
<keyword evidence="12" id="KW-0411">Iron-sulfur</keyword>
<evidence type="ECO:0000256" key="6">
    <source>
        <dbReference type="ARBA" id="ARBA00022714"/>
    </source>
</evidence>
<keyword evidence="13" id="KW-0472">Membrane</keyword>
<protein>
    <submittedName>
        <fullName evidence="16">Protochlorophyllide-dependent translocon component 52, chloroplastic-like isoform X1</fullName>
    </submittedName>
</protein>
<organism evidence="15 16">
    <name type="scientific">Phoenix dactylifera</name>
    <name type="common">Date palm</name>
    <dbReference type="NCBI Taxonomy" id="42345"/>
    <lineage>
        <taxon>Eukaryota</taxon>
        <taxon>Viridiplantae</taxon>
        <taxon>Streptophyta</taxon>
        <taxon>Embryophyta</taxon>
        <taxon>Tracheophyta</taxon>
        <taxon>Spermatophyta</taxon>
        <taxon>Magnoliopsida</taxon>
        <taxon>Liliopsida</taxon>
        <taxon>Arecaceae</taxon>
        <taxon>Coryphoideae</taxon>
        <taxon>Phoeniceae</taxon>
        <taxon>Phoenix</taxon>
    </lineage>
</organism>
<dbReference type="InterPro" id="IPR036922">
    <property type="entry name" value="Rieske_2Fe-2S_sf"/>
</dbReference>
<accession>A0A8B8ZDE6</accession>
<dbReference type="SUPFAM" id="SSF55961">
    <property type="entry name" value="Bet v1-like"/>
    <property type="match status" value="1"/>
</dbReference>
<dbReference type="InterPro" id="IPR050584">
    <property type="entry name" value="Cholesterol_7-desaturase"/>
</dbReference>
<keyword evidence="15" id="KW-1185">Reference proteome</keyword>
<dbReference type="Gene3D" id="2.102.10.10">
    <property type="entry name" value="Rieske [2Fe-2S] iron-sulphur domain"/>
    <property type="match status" value="1"/>
</dbReference>
<dbReference type="PANTHER" id="PTHR21266:SF32">
    <property type="entry name" value="CHOLESTEROL 7-DESATURASE NVD"/>
    <property type="match status" value="1"/>
</dbReference>